<evidence type="ECO:0000256" key="1">
    <source>
        <dbReference type="ARBA" id="ARBA00010838"/>
    </source>
</evidence>
<organism evidence="4 5">
    <name type="scientific">Artemisia annua</name>
    <name type="common">Sweet wormwood</name>
    <dbReference type="NCBI Taxonomy" id="35608"/>
    <lineage>
        <taxon>Eukaryota</taxon>
        <taxon>Viridiplantae</taxon>
        <taxon>Streptophyta</taxon>
        <taxon>Embryophyta</taxon>
        <taxon>Tracheophyta</taxon>
        <taxon>Spermatophyta</taxon>
        <taxon>Magnoliopsida</taxon>
        <taxon>eudicotyledons</taxon>
        <taxon>Gunneridae</taxon>
        <taxon>Pentapetalae</taxon>
        <taxon>asterids</taxon>
        <taxon>campanulids</taxon>
        <taxon>Asterales</taxon>
        <taxon>Asteraceae</taxon>
        <taxon>Asteroideae</taxon>
        <taxon>Anthemideae</taxon>
        <taxon>Artemisiinae</taxon>
        <taxon>Artemisia</taxon>
    </lineage>
</organism>
<keyword evidence="5" id="KW-1185">Reference proteome</keyword>
<name>A0A2U1M310_ARTAN</name>
<keyword evidence="2 4" id="KW-0378">Hydrolase</keyword>
<gene>
    <name evidence="4" type="ORF">CTI12_AA420250</name>
</gene>
<accession>A0A2U1M310</accession>
<sequence length="535" mass="61689">MTSENSEIKRHDFPDGFLWGVGTSAYQVEGAWRTDGKGFSIWDCFCLRHPDKIEGGANGCHSVENYSRMKEDVQLLKKMGVNSYRFSISWPRILPGGKVSMGKSIEGINHYNMLINELLANQIEPFVTLFHWDLPNALEEEYMGFLSSKIVDDFVAYADICFWEFGDRVKNWVTLNEPHRFTLSGYVQGTWAPGRGGNNEDGDAQTEPYTVAYNLLNCHAAAYRKYNEDYKGIQKGRVGITLDCSYLQPYRGSQNQDDVQAVKNGYDFMFGWFMEPLTRGTWPESMQTYAQSATPDYPDGRVLPKFSSDQVTKLIDSYDFLGINYYTASYVRKPTSADDIPLGYLADSHYVESAQDPDGNNIGEQAFEGSWIYLCPEQLGKLLIYIKKTYKVTKDIIVTENGSPDPNETGKTYEEVRDDTFRIKYIKEHIKAIKNARDKCLTNQRFLYNDYSNQVSVTGYFVWSFMDSFEWSSGYSERFGMIYVDFVKDLQRYPKNSAIWYKKFLSEDKKILKRSITESEQASEMTRSSRRQEHE</sequence>
<protein>
    <submittedName>
        <fullName evidence="4">Furcatin hydrolase</fullName>
    </submittedName>
</protein>
<dbReference type="GO" id="GO:0008422">
    <property type="term" value="F:beta-glucosidase activity"/>
    <property type="evidence" value="ECO:0007669"/>
    <property type="project" value="TreeGrafter"/>
</dbReference>
<comment type="caution">
    <text evidence="4">The sequence shown here is derived from an EMBL/GenBank/DDBJ whole genome shotgun (WGS) entry which is preliminary data.</text>
</comment>
<dbReference type="AlphaFoldDB" id="A0A2U1M310"/>
<dbReference type="Pfam" id="PF00232">
    <property type="entry name" value="Glyco_hydro_1"/>
    <property type="match status" value="1"/>
</dbReference>
<dbReference type="STRING" id="35608.A0A2U1M310"/>
<evidence type="ECO:0000313" key="5">
    <source>
        <dbReference type="Proteomes" id="UP000245207"/>
    </source>
</evidence>
<dbReference type="InterPro" id="IPR001360">
    <property type="entry name" value="Glyco_hydro_1"/>
</dbReference>
<dbReference type="SUPFAM" id="SSF51445">
    <property type="entry name" value="(Trans)glycosidases"/>
    <property type="match status" value="1"/>
</dbReference>
<dbReference type="PANTHER" id="PTHR10353:SF246">
    <property type="entry name" value="3-ALPHA-(S)-STRICTOSIDINE BETA-GLUCOSIDASE"/>
    <property type="match status" value="1"/>
</dbReference>
<dbReference type="PANTHER" id="PTHR10353">
    <property type="entry name" value="GLYCOSYL HYDROLASE"/>
    <property type="match status" value="1"/>
</dbReference>
<dbReference type="InterPro" id="IPR033132">
    <property type="entry name" value="GH_1_N_CS"/>
</dbReference>
<dbReference type="PROSITE" id="PS00653">
    <property type="entry name" value="GLYCOSYL_HYDROL_F1_2"/>
    <property type="match status" value="1"/>
</dbReference>
<evidence type="ECO:0000256" key="2">
    <source>
        <dbReference type="ARBA" id="ARBA00022801"/>
    </source>
</evidence>
<dbReference type="GO" id="GO:0005975">
    <property type="term" value="P:carbohydrate metabolic process"/>
    <property type="evidence" value="ECO:0007669"/>
    <property type="project" value="InterPro"/>
</dbReference>
<dbReference type="OrthoDB" id="65569at2759"/>
<dbReference type="Proteomes" id="UP000245207">
    <property type="component" value="Unassembled WGS sequence"/>
</dbReference>
<dbReference type="Gene3D" id="3.20.20.80">
    <property type="entry name" value="Glycosidases"/>
    <property type="match status" value="1"/>
</dbReference>
<dbReference type="FunFam" id="3.20.20.80:FF:000041">
    <property type="entry name" value="Beta-glucosidase 7"/>
    <property type="match status" value="1"/>
</dbReference>
<proteinExistence type="inferred from homology"/>
<evidence type="ECO:0000256" key="3">
    <source>
        <dbReference type="RuleBase" id="RU003690"/>
    </source>
</evidence>
<dbReference type="InterPro" id="IPR017853">
    <property type="entry name" value="GH"/>
</dbReference>
<comment type="similarity">
    <text evidence="1 3">Belongs to the glycosyl hydrolase 1 family.</text>
</comment>
<reference evidence="4 5" key="1">
    <citation type="journal article" date="2018" name="Mol. Plant">
        <title>The genome of Artemisia annua provides insight into the evolution of Asteraceae family and artemisinin biosynthesis.</title>
        <authorList>
            <person name="Shen Q."/>
            <person name="Zhang L."/>
            <person name="Liao Z."/>
            <person name="Wang S."/>
            <person name="Yan T."/>
            <person name="Shi P."/>
            <person name="Liu M."/>
            <person name="Fu X."/>
            <person name="Pan Q."/>
            <person name="Wang Y."/>
            <person name="Lv Z."/>
            <person name="Lu X."/>
            <person name="Zhang F."/>
            <person name="Jiang W."/>
            <person name="Ma Y."/>
            <person name="Chen M."/>
            <person name="Hao X."/>
            <person name="Li L."/>
            <person name="Tang Y."/>
            <person name="Lv G."/>
            <person name="Zhou Y."/>
            <person name="Sun X."/>
            <person name="Brodelius P.E."/>
            <person name="Rose J.K.C."/>
            <person name="Tang K."/>
        </authorList>
    </citation>
    <scope>NUCLEOTIDE SEQUENCE [LARGE SCALE GENOMIC DNA]</scope>
    <source>
        <strain evidence="5">cv. Huhao1</strain>
        <tissue evidence="4">Leaf</tissue>
    </source>
</reference>
<evidence type="ECO:0000313" key="4">
    <source>
        <dbReference type="EMBL" id="PWA55648.1"/>
    </source>
</evidence>
<dbReference type="EMBL" id="PKPP01006696">
    <property type="protein sequence ID" value="PWA55648.1"/>
    <property type="molecule type" value="Genomic_DNA"/>
</dbReference>
<dbReference type="PRINTS" id="PR00131">
    <property type="entry name" value="GLHYDRLASE1"/>
</dbReference>